<dbReference type="Proteomes" id="UP001139104">
    <property type="component" value="Unassembled WGS sequence"/>
</dbReference>
<gene>
    <name evidence="1" type="ORF">K2U94_16730</name>
</gene>
<accession>A0ABS9Z9X2</accession>
<dbReference type="EMBL" id="JAIVFP010000001">
    <property type="protein sequence ID" value="MCI4684387.1"/>
    <property type="molecule type" value="Genomic_DNA"/>
</dbReference>
<name>A0ABS9Z9X2_9HYPH</name>
<dbReference type="RefSeq" id="WP_243068284.1">
    <property type="nucleotide sequence ID" value="NZ_JAIVFK010000073.1"/>
</dbReference>
<organism evidence="1 2">
    <name type="scientific">Candidatus Rhodoblastus alkanivorans</name>
    <dbReference type="NCBI Taxonomy" id="2954117"/>
    <lineage>
        <taxon>Bacteria</taxon>
        <taxon>Pseudomonadati</taxon>
        <taxon>Pseudomonadota</taxon>
        <taxon>Alphaproteobacteria</taxon>
        <taxon>Hyphomicrobiales</taxon>
        <taxon>Rhodoblastaceae</taxon>
        <taxon>Rhodoblastus</taxon>
    </lineage>
</organism>
<evidence type="ECO:0000313" key="2">
    <source>
        <dbReference type="Proteomes" id="UP001139104"/>
    </source>
</evidence>
<dbReference type="Gene3D" id="3.40.50.300">
    <property type="entry name" value="P-loop containing nucleotide triphosphate hydrolases"/>
    <property type="match status" value="1"/>
</dbReference>
<proteinExistence type="predicted"/>
<dbReference type="CDD" id="cd01983">
    <property type="entry name" value="SIMIBI"/>
    <property type="match status" value="1"/>
</dbReference>
<reference evidence="1" key="1">
    <citation type="journal article" date="2022" name="ISME J.">
        <title>Identification of active gaseous-alkane degraders at natural gas seeps.</title>
        <authorList>
            <person name="Farhan Ul Haque M."/>
            <person name="Hernandez M."/>
            <person name="Crombie A.T."/>
            <person name="Murrell J.C."/>
        </authorList>
    </citation>
    <scope>NUCLEOTIDE SEQUENCE</scope>
    <source>
        <strain evidence="1">PC2</strain>
    </source>
</reference>
<evidence type="ECO:0000313" key="1">
    <source>
        <dbReference type="EMBL" id="MCI4684387.1"/>
    </source>
</evidence>
<protein>
    <submittedName>
        <fullName evidence="1">Uncharacterized protein</fullName>
    </submittedName>
</protein>
<keyword evidence="2" id="KW-1185">Reference proteome</keyword>
<comment type="caution">
    <text evidence="1">The sequence shown here is derived from an EMBL/GenBank/DDBJ whole genome shotgun (WGS) entry which is preliminary data.</text>
</comment>
<dbReference type="InterPro" id="IPR027417">
    <property type="entry name" value="P-loop_NTPase"/>
</dbReference>
<sequence length="374" mass="40170">MQNDDAPEFVLRAAKDAVFALFDDTPTVFCESAQKLYALNPVAALIWCCLDEGGGRQAAQARLVAAGVNPAAAGSRVEDAVRDWLELGLLDVDFHPAREPHACAFCIDGQSFTVETSSPRLSRQIAALFDHHPSEMDDAEATRIRVVEIDGRSHVYLDDQRLAVCSPEETPPAIKGLATERILAQMGQDIAFHAACLSQRGRALLISGEPGAGKTTLTLHLAAKGFGYGGDDVALISPAGYVRGLPCAAAVKPGAWDIVGQIRPELRDAPVWRRPDGVKVKYLEAGAIDAKPKPAGWIVFLRREAGGAVEFRRLDALEAMRRLIDAAFSPLGRLSLPGFGALRRVVTRAQIFELTYEHSAEAADAISAICHDGA</sequence>
<dbReference type="SUPFAM" id="SSF53795">
    <property type="entry name" value="PEP carboxykinase-like"/>
    <property type="match status" value="1"/>
</dbReference>